<dbReference type="GO" id="GO:0016747">
    <property type="term" value="F:acyltransferase activity, transferring groups other than amino-acyl groups"/>
    <property type="evidence" value="ECO:0007669"/>
    <property type="project" value="InterPro"/>
</dbReference>
<dbReference type="InterPro" id="IPR016181">
    <property type="entry name" value="Acyl_CoA_acyltransferase"/>
</dbReference>
<keyword evidence="2" id="KW-0808">Transferase</keyword>
<dbReference type="SUPFAM" id="SSF55729">
    <property type="entry name" value="Acyl-CoA N-acyltransferases (Nat)"/>
    <property type="match status" value="1"/>
</dbReference>
<dbReference type="InterPro" id="IPR051531">
    <property type="entry name" value="N-acetyltransferase"/>
</dbReference>
<dbReference type="InterPro" id="IPR000182">
    <property type="entry name" value="GNAT_dom"/>
</dbReference>
<protein>
    <submittedName>
        <fullName evidence="2">GNAT family N-acetyltransferase</fullName>
    </submittedName>
</protein>
<dbReference type="Pfam" id="PF13302">
    <property type="entry name" value="Acetyltransf_3"/>
    <property type="match status" value="1"/>
</dbReference>
<dbReference type="OrthoDB" id="9132139at2"/>
<keyword evidence="3" id="KW-1185">Reference proteome</keyword>
<dbReference type="RefSeq" id="WP_142934192.1">
    <property type="nucleotide sequence ID" value="NZ_ML660170.1"/>
</dbReference>
<comment type="caution">
    <text evidence="2">The sequence shown here is derived from an EMBL/GenBank/DDBJ whole genome shotgun (WGS) entry which is preliminary data.</text>
</comment>
<dbReference type="EMBL" id="VIKS01000014">
    <property type="protein sequence ID" value="TQV84512.1"/>
    <property type="molecule type" value="Genomic_DNA"/>
</dbReference>
<dbReference type="Gene3D" id="3.40.630.30">
    <property type="match status" value="1"/>
</dbReference>
<proteinExistence type="predicted"/>
<name>A0A545U4Y0_9GAMM</name>
<evidence type="ECO:0000313" key="3">
    <source>
        <dbReference type="Proteomes" id="UP000315439"/>
    </source>
</evidence>
<dbReference type="Proteomes" id="UP000315439">
    <property type="component" value="Unassembled WGS sequence"/>
</dbReference>
<evidence type="ECO:0000259" key="1">
    <source>
        <dbReference type="Pfam" id="PF13302"/>
    </source>
</evidence>
<feature type="domain" description="N-acetyltransferase" evidence="1">
    <location>
        <begin position="10"/>
        <end position="136"/>
    </location>
</feature>
<gene>
    <name evidence="2" type="ORF">FLL46_23140</name>
</gene>
<reference evidence="2 3" key="1">
    <citation type="submission" date="2019-07" db="EMBL/GenBank/DDBJ databases">
        <title>Draft genome for Aliikangiella sp. M105.</title>
        <authorList>
            <person name="Wang G."/>
        </authorList>
    </citation>
    <scope>NUCLEOTIDE SEQUENCE [LARGE SCALE GENOMIC DNA]</scope>
    <source>
        <strain evidence="2 3">M105</strain>
    </source>
</reference>
<accession>A0A545U4Y0</accession>
<organism evidence="2 3">
    <name type="scientific">Aliikangiella coralliicola</name>
    <dbReference type="NCBI Taxonomy" id="2592383"/>
    <lineage>
        <taxon>Bacteria</taxon>
        <taxon>Pseudomonadati</taxon>
        <taxon>Pseudomonadota</taxon>
        <taxon>Gammaproteobacteria</taxon>
        <taxon>Oceanospirillales</taxon>
        <taxon>Pleioneaceae</taxon>
        <taxon>Aliikangiella</taxon>
    </lineage>
</organism>
<dbReference type="PANTHER" id="PTHR43792">
    <property type="entry name" value="GNAT FAMILY, PUTATIVE (AFU_ORTHOLOGUE AFUA_3G00765)-RELATED-RELATED"/>
    <property type="match status" value="1"/>
</dbReference>
<sequence length="166" mass="18918">MQTDIRSGELILKPVEESDEQLYMSLFQCSRTMKHVRFLSLTEISSNFNYIVNNSRELYFSIYREDLGKKLGLIGVSLDKKNEKSGELGVLLLPKVSPKGTAKIAMITLITHLFDSTDIDEVRYTVALDNKAAIRSCRSIYVDFSQSEFDSDPQIGCIKKSSWKLY</sequence>
<evidence type="ECO:0000313" key="2">
    <source>
        <dbReference type="EMBL" id="TQV84512.1"/>
    </source>
</evidence>
<dbReference type="AlphaFoldDB" id="A0A545U4Y0"/>